<gene>
    <name evidence="1" type="ORF">SAMN05216234_10431</name>
</gene>
<dbReference type="Proteomes" id="UP000199227">
    <property type="component" value="Unassembled WGS sequence"/>
</dbReference>
<protein>
    <submittedName>
        <fullName evidence="1">Uncharacterized protein</fullName>
    </submittedName>
</protein>
<dbReference type="OrthoDB" id="5324846at2"/>
<accession>A0A1I5LV63</accession>
<evidence type="ECO:0000313" key="1">
    <source>
        <dbReference type="EMBL" id="SFP01239.1"/>
    </source>
</evidence>
<dbReference type="AlphaFoldDB" id="A0A1I5LV63"/>
<reference evidence="1 2" key="1">
    <citation type="submission" date="2016-10" db="EMBL/GenBank/DDBJ databases">
        <authorList>
            <person name="de Groot N.N."/>
        </authorList>
    </citation>
    <scope>NUCLEOTIDE SEQUENCE [LARGE SCALE GENOMIC DNA]</scope>
    <source>
        <strain evidence="1 2">EP1-55-1</strain>
    </source>
</reference>
<dbReference type="RefSeq" id="WP_092910727.1">
    <property type="nucleotide sequence ID" value="NZ_CP136592.1"/>
</dbReference>
<evidence type="ECO:0000313" key="2">
    <source>
        <dbReference type="Proteomes" id="UP000199227"/>
    </source>
</evidence>
<proteinExistence type="predicted"/>
<dbReference type="EMBL" id="FOXB01000004">
    <property type="protein sequence ID" value="SFP01239.1"/>
    <property type="molecule type" value="Genomic_DNA"/>
</dbReference>
<name>A0A1I5LV63_9BACT</name>
<keyword evidence="2" id="KW-1185">Reference proteome</keyword>
<organism evidence="1 2">
    <name type="scientific">Hydrogenimonas thermophila</name>
    <dbReference type="NCBI Taxonomy" id="223786"/>
    <lineage>
        <taxon>Bacteria</taxon>
        <taxon>Pseudomonadati</taxon>
        <taxon>Campylobacterota</taxon>
        <taxon>Epsilonproteobacteria</taxon>
        <taxon>Campylobacterales</taxon>
        <taxon>Hydrogenimonadaceae</taxon>
        <taxon>Hydrogenimonas</taxon>
    </lineage>
</organism>
<dbReference type="STRING" id="223786.SAMN05216234_10431"/>
<sequence>MEKTGILFLLLINLLSSVVMADDYYVSYYLYTKNFKVLNEKLKFSKAMVPFKSKGKTICKIASNSNKIETFIKKNKNNILSCLFKEGVFVNSYGTYSEMISKKETIILKILPTPVQVDFNDGLVIIRKIR</sequence>